<dbReference type="PROSITE" id="PS50262">
    <property type="entry name" value="G_PROTEIN_RECEP_F1_2"/>
    <property type="match status" value="1"/>
</dbReference>
<sequence>MTRSTYWLTSWITIDRLFMVLFPTSSFLKTPRLAIKISVSTLIVLFCMHLHEIIYYTIIQHLSTGSSICVTNFDTSLVSTYNRISTLIHYLFPFFIQIACITFLIVLIARSRAKTVEQRVTFSEVLRKQFKTQKELYVTPMIIVLSALPQAILTFSFACSQLSNLQRHTLLGSYLLSYAPQVLGFILYVLPSTGYKKEFFETFIGKNSSKWMLSKKQSKTTITKTKPNLSK</sequence>
<feature type="transmembrane region" description="Helical" evidence="9">
    <location>
        <begin position="87"/>
        <end position="109"/>
    </location>
</feature>
<evidence type="ECO:0000256" key="4">
    <source>
        <dbReference type="ARBA" id="ARBA00022989"/>
    </source>
</evidence>
<dbReference type="InterPro" id="IPR017452">
    <property type="entry name" value="GPCR_Rhodpsn_7TM"/>
</dbReference>
<reference evidence="12" key="1">
    <citation type="submission" date="2021-02" db="EMBL/GenBank/DDBJ databases">
        <authorList>
            <person name="Nowell W R."/>
        </authorList>
    </citation>
    <scope>NUCLEOTIDE SEQUENCE</scope>
</reference>
<evidence type="ECO:0000313" key="13">
    <source>
        <dbReference type="Proteomes" id="UP000663838"/>
    </source>
</evidence>
<dbReference type="Proteomes" id="UP000663865">
    <property type="component" value="Unassembled WGS sequence"/>
</dbReference>
<dbReference type="Proteomes" id="UP000663838">
    <property type="component" value="Unassembled WGS sequence"/>
</dbReference>
<evidence type="ECO:0000256" key="5">
    <source>
        <dbReference type="ARBA" id="ARBA00023040"/>
    </source>
</evidence>
<name>A0A821MHF2_9BILA</name>
<dbReference type="EMBL" id="CAJOBS010001853">
    <property type="protein sequence ID" value="CAF4768565.1"/>
    <property type="molecule type" value="Genomic_DNA"/>
</dbReference>
<dbReference type="Gene3D" id="1.20.1070.10">
    <property type="entry name" value="Rhodopsin 7-helix transmembrane proteins"/>
    <property type="match status" value="1"/>
</dbReference>
<evidence type="ECO:0000259" key="10">
    <source>
        <dbReference type="PROSITE" id="PS50262"/>
    </source>
</evidence>
<keyword evidence="7" id="KW-0675">Receptor</keyword>
<feature type="transmembrane region" description="Helical" evidence="9">
    <location>
        <begin position="136"/>
        <end position="158"/>
    </location>
</feature>
<gene>
    <name evidence="11" type="ORF">KIK155_LOCUS5510</name>
    <name evidence="12" type="ORF">TOA249_LOCUS21445</name>
</gene>
<evidence type="ECO:0000256" key="8">
    <source>
        <dbReference type="ARBA" id="ARBA00023224"/>
    </source>
</evidence>
<comment type="subcellular location">
    <subcellularLocation>
        <location evidence="1">Cell membrane</location>
        <topology evidence="1">Multi-pass membrane protein</topology>
    </subcellularLocation>
</comment>
<keyword evidence="8" id="KW-0807">Transducer</keyword>
<keyword evidence="6 9" id="KW-0472">Membrane</keyword>
<proteinExistence type="predicted"/>
<evidence type="ECO:0000313" key="11">
    <source>
        <dbReference type="EMBL" id="CAF3372272.1"/>
    </source>
</evidence>
<feature type="domain" description="G-protein coupled receptors family 1 profile" evidence="10">
    <location>
        <begin position="1"/>
        <end position="188"/>
    </location>
</feature>
<organism evidence="12 13">
    <name type="scientific">Rotaria socialis</name>
    <dbReference type="NCBI Taxonomy" id="392032"/>
    <lineage>
        <taxon>Eukaryota</taxon>
        <taxon>Metazoa</taxon>
        <taxon>Spiralia</taxon>
        <taxon>Gnathifera</taxon>
        <taxon>Rotifera</taxon>
        <taxon>Eurotatoria</taxon>
        <taxon>Bdelloidea</taxon>
        <taxon>Philodinida</taxon>
        <taxon>Philodinidae</taxon>
        <taxon>Rotaria</taxon>
    </lineage>
</organism>
<dbReference type="GO" id="GO:0007218">
    <property type="term" value="P:neuropeptide signaling pathway"/>
    <property type="evidence" value="ECO:0007669"/>
    <property type="project" value="TreeGrafter"/>
</dbReference>
<feature type="transmembrane region" description="Helical" evidence="9">
    <location>
        <begin position="170"/>
        <end position="190"/>
    </location>
</feature>
<evidence type="ECO:0000256" key="7">
    <source>
        <dbReference type="ARBA" id="ARBA00023170"/>
    </source>
</evidence>
<keyword evidence="3 9" id="KW-0812">Transmembrane</keyword>
<dbReference type="GO" id="GO:0004930">
    <property type="term" value="F:G protein-coupled receptor activity"/>
    <property type="evidence" value="ECO:0007669"/>
    <property type="project" value="UniProtKB-KW"/>
</dbReference>
<feature type="transmembrane region" description="Helical" evidence="9">
    <location>
        <begin position="37"/>
        <end position="58"/>
    </location>
</feature>
<evidence type="ECO:0000256" key="2">
    <source>
        <dbReference type="ARBA" id="ARBA00022475"/>
    </source>
</evidence>
<evidence type="ECO:0000256" key="9">
    <source>
        <dbReference type="SAM" id="Phobius"/>
    </source>
</evidence>
<dbReference type="GO" id="GO:0043005">
    <property type="term" value="C:neuron projection"/>
    <property type="evidence" value="ECO:0007669"/>
    <property type="project" value="TreeGrafter"/>
</dbReference>
<dbReference type="PANTHER" id="PTHR24229:SF40">
    <property type="entry name" value="ALLATOSTATIN C RECEPTOR 1-RELATED"/>
    <property type="match status" value="1"/>
</dbReference>
<keyword evidence="5" id="KW-0297">G-protein coupled receptor</keyword>
<evidence type="ECO:0000256" key="1">
    <source>
        <dbReference type="ARBA" id="ARBA00004651"/>
    </source>
</evidence>
<dbReference type="EMBL" id="CAJNYV010000643">
    <property type="protein sequence ID" value="CAF3372272.1"/>
    <property type="molecule type" value="Genomic_DNA"/>
</dbReference>
<keyword evidence="2" id="KW-1003">Cell membrane</keyword>
<dbReference type="GO" id="GO:0042923">
    <property type="term" value="F:neuropeptide binding"/>
    <property type="evidence" value="ECO:0007669"/>
    <property type="project" value="TreeGrafter"/>
</dbReference>
<evidence type="ECO:0000313" key="12">
    <source>
        <dbReference type="EMBL" id="CAF4768565.1"/>
    </source>
</evidence>
<dbReference type="PANTHER" id="PTHR24229">
    <property type="entry name" value="NEUROPEPTIDES RECEPTOR"/>
    <property type="match status" value="1"/>
</dbReference>
<evidence type="ECO:0000256" key="3">
    <source>
        <dbReference type="ARBA" id="ARBA00022692"/>
    </source>
</evidence>
<protein>
    <recommendedName>
        <fullName evidence="10">G-protein coupled receptors family 1 profile domain-containing protein</fullName>
    </recommendedName>
</protein>
<evidence type="ECO:0000256" key="6">
    <source>
        <dbReference type="ARBA" id="ARBA00023136"/>
    </source>
</evidence>
<comment type="caution">
    <text evidence="12">The sequence shown here is derived from an EMBL/GenBank/DDBJ whole genome shotgun (WGS) entry which is preliminary data.</text>
</comment>
<keyword evidence="4 9" id="KW-1133">Transmembrane helix</keyword>
<accession>A0A821MHF2</accession>
<dbReference type="SUPFAM" id="SSF81321">
    <property type="entry name" value="Family A G protein-coupled receptor-like"/>
    <property type="match status" value="1"/>
</dbReference>
<dbReference type="GO" id="GO:0005886">
    <property type="term" value="C:plasma membrane"/>
    <property type="evidence" value="ECO:0007669"/>
    <property type="project" value="UniProtKB-SubCell"/>
</dbReference>
<dbReference type="AlphaFoldDB" id="A0A821MHF2"/>